<dbReference type="PANTHER" id="PTHR32089">
    <property type="entry name" value="METHYL-ACCEPTING CHEMOTAXIS PROTEIN MCPB"/>
    <property type="match status" value="1"/>
</dbReference>
<keyword evidence="4" id="KW-0175">Coiled coil</keyword>
<dbReference type="InterPro" id="IPR001610">
    <property type="entry name" value="PAC"/>
</dbReference>
<dbReference type="PROSITE" id="PS50111">
    <property type="entry name" value="CHEMOTAXIS_TRANSDUC_2"/>
    <property type="match status" value="1"/>
</dbReference>
<evidence type="ECO:0000256" key="4">
    <source>
        <dbReference type="SAM" id="Coils"/>
    </source>
</evidence>
<dbReference type="SMART" id="SM00283">
    <property type="entry name" value="MA"/>
    <property type="match status" value="1"/>
</dbReference>
<comment type="caution">
    <text evidence="7">The sequence shown here is derived from an EMBL/GenBank/DDBJ whole genome shotgun (WGS) entry which is preliminary data.</text>
</comment>
<dbReference type="CDD" id="cd00130">
    <property type="entry name" value="PAS"/>
    <property type="match status" value="1"/>
</dbReference>
<keyword evidence="8" id="KW-1185">Reference proteome</keyword>
<keyword evidence="2 3" id="KW-0807">Transducer</keyword>
<dbReference type="SMART" id="SM00091">
    <property type="entry name" value="PAS"/>
    <property type="match status" value="1"/>
</dbReference>
<comment type="subcellular location">
    <subcellularLocation>
        <location evidence="1">Membrane</location>
    </subcellularLocation>
</comment>
<dbReference type="STRING" id="1654360.EA58_15420"/>
<dbReference type="Gene3D" id="1.10.287.950">
    <property type="entry name" value="Methyl-accepting chemotaxis protein"/>
    <property type="match status" value="1"/>
</dbReference>
<dbReference type="GO" id="GO:0007165">
    <property type="term" value="P:signal transduction"/>
    <property type="evidence" value="ECO:0007669"/>
    <property type="project" value="UniProtKB-KW"/>
</dbReference>
<dbReference type="SMART" id="SM00086">
    <property type="entry name" value="PAC"/>
    <property type="match status" value="1"/>
</dbReference>
<evidence type="ECO:0000313" key="7">
    <source>
        <dbReference type="EMBL" id="KDM90774.1"/>
    </source>
</evidence>
<organism evidence="7 8">
    <name type="scientific">Photobacterium galatheae</name>
    <dbReference type="NCBI Taxonomy" id="1654360"/>
    <lineage>
        <taxon>Bacteria</taxon>
        <taxon>Pseudomonadati</taxon>
        <taxon>Pseudomonadota</taxon>
        <taxon>Gammaproteobacteria</taxon>
        <taxon>Vibrionales</taxon>
        <taxon>Vibrionaceae</taxon>
        <taxon>Photobacterium</taxon>
    </lineage>
</organism>
<evidence type="ECO:0000259" key="5">
    <source>
        <dbReference type="PROSITE" id="PS50111"/>
    </source>
</evidence>
<dbReference type="GO" id="GO:0006935">
    <property type="term" value="P:chemotaxis"/>
    <property type="evidence" value="ECO:0007669"/>
    <property type="project" value="UniProtKB-ARBA"/>
</dbReference>
<dbReference type="InterPro" id="IPR000014">
    <property type="entry name" value="PAS"/>
</dbReference>
<dbReference type="SUPFAM" id="SSF58104">
    <property type="entry name" value="Methyl-accepting chemotaxis protein (MCP) signaling domain"/>
    <property type="match status" value="1"/>
</dbReference>
<reference evidence="7 8" key="1">
    <citation type="submission" date="2014-04" db="EMBL/GenBank/DDBJ databases">
        <title>Draft genome sequence of Photobacterium halotolerans S2753: a solonamide, ngercheumicin and holomycin producer.</title>
        <authorList>
            <person name="Machado H.R."/>
            <person name="Gram L."/>
        </authorList>
    </citation>
    <scope>NUCLEOTIDE SEQUENCE [LARGE SCALE GENOMIC DNA]</scope>
    <source>
        <strain evidence="7 8">S2753</strain>
    </source>
</reference>
<evidence type="ECO:0000313" key="8">
    <source>
        <dbReference type="Proteomes" id="UP000027192"/>
    </source>
</evidence>
<name>A0A066RKC5_9GAMM</name>
<feature type="coiled-coil region" evidence="4">
    <location>
        <begin position="312"/>
        <end position="346"/>
    </location>
</feature>
<dbReference type="EMBL" id="JMIB01000028">
    <property type="protein sequence ID" value="KDM90774.1"/>
    <property type="molecule type" value="Genomic_DNA"/>
</dbReference>
<evidence type="ECO:0000256" key="1">
    <source>
        <dbReference type="ARBA" id="ARBA00004370"/>
    </source>
</evidence>
<dbReference type="InterPro" id="IPR013655">
    <property type="entry name" value="PAS_fold_3"/>
</dbReference>
<feature type="domain" description="Methyl-accepting transducer" evidence="5">
    <location>
        <begin position="248"/>
        <end position="484"/>
    </location>
</feature>
<dbReference type="InterPro" id="IPR035965">
    <property type="entry name" value="PAS-like_dom_sf"/>
</dbReference>
<dbReference type="Gene3D" id="3.30.450.20">
    <property type="entry name" value="PAS domain"/>
    <property type="match status" value="1"/>
</dbReference>
<gene>
    <name evidence="7" type="ORF">EA58_15420</name>
</gene>
<dbReference type="PROSITE" id="PS50112">
    <property type="entry name" value="PAS"/>
    <property type="match status" value="1"/>
</dbReference>
<dbReference type="PANTHER" id="PTHR32089:SF52">
    <property type="entry name" value="CHEMOTAXIS SIGNAL TRANSDUCTION SYSTEM METHYL ACCEPTING SENSORY TRANSDUCER WITH PAS SENSORY DOMAIN"/>
    <property type="match status" value="1"/>
</dbReference>
<protein>
    <submittedName>
        <fullName evidence="7">Chemotaxis protein</fullName>
    </submittedName>
</protein>
<dbReference type="Proteomes" id="UP000027192">
    <property type="component" value="Unassembled WGS sequence"/>
</dbReference>
<dbReference type="InterPro" id="IPR004089">
    <property type="entry name" value="MCPsignal_dom"/>
</dbReference>
<evidence type="ECO:0000256" key="3">
    <source>
        <dbReference type="PROSITE-ProRule" id="PRU00284"/>
    </source>
</evidence>
<dbReference type="Pfam" id="PF00015">
    <property type="entry name" value="MCPsignal"/>
    <property type="match status" value="1"/>
</dbReference>
<dbReference type="SUPFAM" id="SSF55785">
    <property type="entry name" value="PYP-like sensor domain (PAS domain)"/>
    <property type="match status" value="1"/>
</dbReference>
<sequence>MSAISIHTMKDGEVTFPAGEQLVSATDLKGTITYCNPCFCQVAGYAEAELLGKPHNIIRHADMPKAAFADMWRHLKKGNAWRGVVKNRTKNGGYYWVDAYVTPIYEHGKLVGYQSVRVKPTPAMVKTAAQAYKVLRSNEGKSSLKLSMPAAARYSLLGAATLLPGLYSLMQEGFTWHAFLALLPLLVLAVCFREELFTTPQHLHQLRQSYDSISRLIYSGNTQYSIADYHLKMASARMRTVLGRMTDAAQPLHALAENLSETATRVNQAIRHQNDNIRNVANALDDMTGSAQHVSQHAEESEQLLQNTQNFSDQTRHQLDATQQNLQVLSAQAEQATAATQQLSDEAAKVSTVMTEIRGIADQTNLLALNAAIEAARAGEHGRGFAVVADEVRALSSRTQTATEQIQNSIEHMLSTIDEWRSVIEHNRDQTNECVSIAAEGSESLSSMEANMIEMNRLIRQMAQAAGNQELLTDHTRQHIHSIAAASEQNFKELLLVEESSAGLSDKVDDFEALAKRFEEK</sequence>
<evidence type="ECO:0000259" key="6">
    <source>
        <dbReference type="PROSITE" id="PS50112"/>
    </source>
</evidence>
<dbReference type="AlphaFoldDB" id="A0A066RKC5"/>
<evidence type="ECO:0000256" key="2">
    <source>
        <dbReference type="ARBA" id="ARBA00023224"/>
    </source>
</evidence>
<dbReference type="GO" id="GO:0016020">
    <property type="term" value="C:membrane"/>
    <property type="evidence" value="ECO:0007669"/>
    <property type="project" value="UniProtKB-SubCell"/>
</dbReference>
<dbReference type="Pfam" id="PF08447">
    <property type="entry name" value="PAS_3"/>
    <property type="match status" value="1"/>
</dbReference>
<accession>A0A066RKC5</accession>
<feature type="domain" description="PAS" evidence="6">
    <location>
        <begin position="23"/>
        <end position="53"/>
    </location>
</feature>
<dbReference type="NCBIfam" id="TIGR00229">
    <property type="entry name" value="sensory_box"/>
    <property type="match status" value="1"/>
</dbReference>
<proteinExistence type="predicted"/>